<dbReference type="SUPFAM" id="SSF55874">
    <property type="entry name" value="ATPase domain of HSP90 chaperone/DNA topoisomerase II/histidine kinase"/>
    <property type="match status" value="1"/>
</dbReference>
<feature type="domain" description="PAS" evidence="8">
    <location>
        <begin position="139"/>
        <end position="191"/>
    </location>
</feature>
<dbReference type="InterPro" id="IPR052162">
    <property type="entry name" value="Sensor_kinase/Photoreceptor"/>
</dbReference>
<dbReference type="CDD" id="cd00082">
    <property type="entry name" value="HisKA"/>
    <property type="match status" value="1"/>
</dbReference>
<dbReference type="NCBIfam" id="TIGR00229">
    <property type="entry name" value="sensory_box"/>
    <property type="match status" value="1"/>
</dbReference>
<keyword evidence="10" id="KW-0547">Nucleotide-binding</keyword>
<evidence type="ECO:0000259" key="8">
    <source>
        <dbReference type="PROSITE" id="PS50112"/>
    </source>
</evidence>
<evidence type="ECO:0000259" key="9">
    <source>
        <dbReference type="PROSITE" id="PS50113"/>
    </source>
</evidence>
<feature type="domain" description="Histidine kinase" evidence="7">
    <location>
        <begin position="284"/>
        <end position="498"/>
    </location>
</feature>
<evidence type="ECO:0000313" key="10">
    <source>
        <dbReference type="EMBL" id="MEL1243080.1"/>
    </source>
</evidence>
<dbReference type="PRINTS" id="PR00344">
    <property type="entry name" value="BCTRLSENSOR"/>
</dbReference>
<sequence length="500" mass="56253">MLIQILLHFVTLIAIVVIIGYTIGIPQFYTFSSIPMALPSALAFLFLSGAASLANPSIGITGIFTGKMIGNIMARRVAVKMIVATLILGPLWVFVHRNNWMSTEFSMGLVVICIMLINISIVWTTSHTLNKIDLKRKIAMENFSTAFETAPYSLMVSDNNGIIVNVNSQTEKIFGYRRDELIGQNLETIIPAKLHKQYFERRESFSASPEVKNFGIDGELFAMRKDGREFPIELVMAPVKTSATTFLMSTITDITQRKEQENIIKKQMEELRSKNEEMEQFNYISSHDLQEPLRTVLSYIELLEEDYPEQVKGGIKTHLDAMHASITRMARIVGALLDFGKLGRTRKLVITDCKIMVDYVIADLQSLITKSGAIISVKNDLPVIFAYDTEMRQLFQNLINNAIKFQPKGAGAIIEIGVKEMGEFCEFYVADNGIGIESRHLKKVFNIFERLNKAEDYAGYGIGLANCRKIAEMHGGKIWVESEPGKGSTFRFTILNLKKI</sequence>
<comment type="catalytic activity">
    <reaction evidence="1">
        <text>ATP + protein L-histidine = ADP + protein N-phospho-L-histidine.</text>
        <dbReference type="EC" id="2.7.13.3"/>
    </reaction>
</comment>
<dbReference type="PROSITE" id="PS50112">
    <property type="entry name" value="PAS"/>
    <property type="match status" value="1"/>
</dbReference>
<keyword evidence="5" id="KW-0418">Kinase</keyword>
<dbReference type="Gene3D" id="3.30.565.10">
    <property type="entry name" value="Histidine kinase-like ATPase, C-terminal domain"/>
    <property type="match status" value="1"/>
</dbReference>
<dbReference type="SMART" id="SM00091">
    <property type="entry name" value="PAS"/>
    <property type="match status" value="1"/>
</dbReference>
<organism evidence="10 11">
    <name type="scientific">Flavobacterium arundinis</name>
    <dbReference type="NCBI Taxonomy" id="3139143"/>
    <lineage>
        <taxon>Bacteria</taxon>
        <taxon>Pseudomonadati</taxon>
        <taxon>Bacteroidota</taxon>
        <taxon>Flavobacteriia</taxon>
        <taxon>Flavobacteriales</taxon>
        <taxon>Flavobacteriaceae</taxon>
        <taxon>Flavobacterium</taxon>
    </lineage>
</organism>
<evidence type="ECO:0000313" key="11">
    <source>
        <dbReference type="Proteomes" id="UP001464555"/>
    </source>
</evidence>
<dbReference type="SUPFAM" id="SSF47384">
    <property type="entry name" value="Homodimeric domain of signal transducing histidine kinase"/>
    <property type="match status" value="1"/>
</dbReference>
<dbReference type="InterPro" id="IPR003594">
    <property type="entry name" value="HATPase_dom"/>
</dbReference>
<dbReference type="Pfam" id="PF02518">
    <property type="entry name" value="HATPase_c"/>
    <property type="match status" value="1"/>
</dbReference>
<dbReference type="InterPro" id="IPR036890">
    <property type="entry name" value="HATPase_C_sf"/>
</dbReference>
<keyword evidence="11" id="KW-1185">Reference proteome</keyword>
<dbReference type="RefSeq" id="WP_341695398.1">
    <property type="nucleotide sequence ID" value="NZ_JBBYHR010000001.1"/>
</dbReference>
<dbReference type="EMBL" id="JBBYHR010000001">
    <property type="protein sequence ID" value="MEL1243080.1"/>
    <property type="molecule type" value="Genomic_DNA"/>
</dbReference>
<dbReference type="InterPro" id="IPR000700">
    <property type="entry name" value="PAS-assoc_C"/>
</dbReference>
<evidence type="ECO:0000256" key="6">
    <source>
        <dbReference type="SAM" id="Phobius"/>
    </source>
</evidence>
<evidence type="ECO:0000256" key="3">
    <source>
        <dbReference type="ARBA" id="ARBA00022553"/>
    </source>
</evidence>
<dbReference type="PROSITE" id="PS50109">
    <property type="entry name" value="HIS_KIN"/>
    <property type="match status" value="1"/>
</dbReference>
<evidence type="ECO:0000256" key="5">
    <source>
        <dbReference type="ARBA" id="ARBA00022777"/>
    </source>
</evidence>
<dbReference type="Pfam" id="PF13426">
    <property type="entry name" value="PAS_9"/>
    <property type="match status" value="1"/>
</dbReference>
<dbReference type="SMART" id="SM00387">
    <property type="entry name" value="HATPase_c"/>
    <property type="match status" value="1"/>
</dbReference>
<feature type="domain" description="PAC" evidence="9">
    <location>
        <begin position="216"/>
        <end position="266"/>
    </location>
</feature>
<gene>
    <name evidence="10" type="ORF">AAEO56_02305</name>
</gene>
<reference evidence="10 11" key="1">
    <citation type="submission" date="2024-04" db="EMBL/GenBank/DDBJ databases">
        <title>Flavobacterium sp. DGU11 16S ribosomal RNA gene Genome sequencing and assembly.</title>
        <authorList>
            <person name="Park S."/>
        </authorList>
    </citation>
    <scope>NUCLEOTIDE SEQUENCE [LARGE SCALE GENOMIC DNA]</scope>
    <source>
        <strain evidence="10 11">DGU11</strain>
    </source>
</reference>
<protein>
    <recommendedName>
        <fullName evidence="2">histidine kinase</fullName>
        <ecNumber evidence="2">2.7.13.3</ecNumber>
    </recommendedName>
</protein>
<dbReference type="EC" id="2.7.13.3" evidence="2"/>
<keyword evidence="6" id="KW-1133">Transmembrane helix</keyword>
<dbReference type="InterPro" id="IPR004358">
    <property type="entry name" value="Sig_transdc_His_kin-like_C"/>
</dbReference>
<feature type="transmembrane region" description="Helical" evidence="6">
    <location>
        <begin position="77"/>
        <end position="95"/>
    </location>
</feature>
<dbReference type="PANTHER" id="PTHR43304">
    <property type="entry name" value="PHYTOCHROME-LIKE PROTEIN CPH1"/>
    <property type="match status" value="1"/>
</dbReference>
<dbReference type="SUPFAM" id="SSF55785">
    <property type="entry name" value="PYP-like sensor domain (PAS domain)"/>
    <property type="match status" value="1"/>
</dbReference>
<dbReference type="Proteomes" id="UP001464555">
    <property type="component" value="Unassembled WGS sequence"/>
</dbReference>
<dbReference type="InterPro" id="IPR003661">
    <property type="entry name" value="HisK_dim/P_dom"/>
</dbReference>
<evidence type="ECO:0000256" key="2">
    <source>
        <dbReference type="ARBA" id="ARBA00012438"/>
    </source>
</evidence>
<dbReference type="GO" id="GO:0005524">
    <property type="term" value="F:ATP binding"/>
    <property type="evidence" value="ECO:0007669"/>
    <property type="project" value="UniProtKB-KW"/>
</dbReference>
<dbReference type="InterPro" id="IPR036097">
    <property type="entry name" value="HisK_dim/P_sf"/>
</dbReference>
<evidence type="ECO:0000259" key="7">
    <source>
        <dbReference type="PROSITE" id="PS50109"/>
    </source>
</evidence>
<accession>A0ABU9HSE5</accession>
<dbReference type="PANTHER" id="PTHR43304:SF1">
    <property type="entry name" value="PAC DOMAIN-CONTAINING PROTEIN"/>
    <property type="match status" value="1"/>
</dbReference>
<keyword evidence="3" id="KW-0597">Phosphoprotein</keyword>
<keyword evidence="4" id="KW-0808">Transferase</keyword>
<proteinExistence type="predicted"/>
<dbReference type="InterPro" id="IPR001610">
    <property type="entry name" value="PAC"/>
</dbReference>
<dbReference type="SMART" id="SM00086">
    <property type="entry name" value="PAC"/>
    <property type="match status" value="1"/>
</dbReference>
<dbReference type="InterPro" id="IPR005467">
    <property type="entry name" value="His_kinase_dom"/>
</dbReference>
<dbReference type="InterPro" id="IPR035965">
    <property type="entry name" value="PAS-like_dom_sf"/>
</dbReference>
<dbReference type="PROSITE" id="PS50113">
    <property type="entry name" value="PAC"/>
    <property type="match status" value="1"/>
</dbReference>
<keyword evidence="6" id="KW-0472">Membrane</keyword>
<comment type="caution">
    <text evidence="10">The sequence shown here is derived from an EMBL/GenBank/DDBJ whole genome shotgun (WGS) entry which is preliminary data.</text>
</comment>
<dbReference type="Pfam" id="PF00512">
    <property type="entry name" value="HisKA"/>
    <property type="match status" value="1"/>
</dbReference>
<keyword evidence="6" id="KW-0812">Transmembrane</keyword>
<dbReference type="Gene3D" id="1.10.287.130">
    <property type="match status" value="1"/>
</dbReference>
<keyword evidence="10" id="KW-0067">ATP-binding</keyword>
<feature type="transmembrane region" description="Helical" evidence="6">
    <location>
        <begin position="107"/>
        <end position="126"/>
    </location>
</feature>
<dbReference type="Gene3D" id="3.30.450.20">
    <property type="entry name" value="PAS domain"/>
    <property type="match status" value="1"/>
</dbReference>
<dbReference type="SMART" id="SM00388">
    <property type="entry name" value="HisKA"/>
    <property type="match status" value="1"/>
</dbReference>
<evidence type="ECO:0000256" key="1">
    <source>
        <dbReference type="ARBA" id="ARBA00000085"/>
    </source>
</evidence>
<name>A0ABU9HSE5_9FLAO</name>
<dbReference type="CDD" id="cd00130">
    <property type="entry name" value="PAS"/>
    <property type="match status" value="1"/>
</dbReference>
<feature type="transmembrane region" description="Helical" evidence="6">
    <location>
        <begin position="7"/>
        <end position="29"/>
    </location>
</feature>
<evidence type="ECO:0000256" key="4">
    <source>
        <dbReference type="ARBA" id="ARBA00022679"/>
    </source>
</evidence>
<dbReference type="InterPro" id="IPR000014">
    <property type="entry name" value="PAS"/>
</dbReference>
<feature type="transmembrane region" description="Helical" evidence="6">
    <location>
        <begin position="41"/>
        <end position="65"/>
    </location>
</feature>